<dbReference type="PROSITE" id="PS00584">
    <property type="entry name" value="PFKB_KINASES_2"/>
    <property type="match status" value="1"/>
</dbReference>
<evidence type="ECO:0000256" key="1">
    <source>
        <dbReference type="ARBA" id="ARBA00010688"/>
    </source>
</evidence>
<evidence type="ECO:0000256" key="4">
    <source>
        <dbReference type="ARBA" id="ARBA00022679"/>
    </source>
</evidence>
<dbReference type="InterPro" id="IPR029056">
    <property type="entry name" value="Ribokinase-like"/>
</dbReference>
<dbReference type="AlphaFoldDB" id="A0A1I6QSI0"/>
<dbReference type="InterPro" id="IPR002173">
    <property type="entry name" value="Carboh/pur_kinase_PfkB_CS"/>
</dbReference>
<gene>
    <name evidence="11" type="ORF">SAMN04488556_1515</name>
</gene>
<dbReference type="OrthoDB" id="199813at2157"/>
<keyword evidence="6 11" id="KW-0418">Kinase</keyword>
<dbReference type="Pfam" id="PF00294">
    <property type="entry name" value="PfkB"/>
    <property type="match status" value="1"/>
</dbReference>
<dbReference type="Gene3D" id="3.40.1190.20">
    <property type="match status" value="1"/>
</dbReference>
<dbReference type="InterPro" id="IPR011611">
    <property type="entry name" value="PfkB_dom"/>
</dbReference>
<dbReference type="SUPFAM" id="SSF53613">
    <property type="entry name" value="Ribokinase-like"/>
    <property type="match status" value="1"/>
</dbReference>
<dbReference type="InterPro" id="IPR022463">
    <property type="entry name" value="1-PFruKinase"/>
</dbReference>
<evidence type="ECO:0000256" key="2">
    <source>
        <dbReference type="ARBA" id="ARBA00012131"/>
    </source>
</evidence>
<evidence type="ECO:0000259" key="10">
    <source>
        <dbReference type="Pfam" id="PF00294"/>
    </source>
</evidence>
<dbReference type="GO" id="GO:0005829">
    <property type="term" value="C:cytosol"/>
    <property type="evidence" value="ECO:0007669"/>
    <property type="project" value="TreeGrafter"/>
</dbReference>
<accession>A0A1I6QSI0</accession>
<dbReference type="EC" id="2.7.1.56" evidence="2"/>
<keyword evidence="12" id="KW-1185">Reference proteome</keyword>
<dbReference type="EMBL" id="FOZS01000001">
    <property type="protein sequence ID" value="SFS55415.1"/>
    <property type="molecule type" value="Genomic_DNA"/>
</dbReference>
<evidence type="ECO:0000256" key="9">
    <source>
        <dbReference type="ARBA" id="ARBA00047745"/>
    </source>
</evidence>
<comment type="similarity">
    <text evidence="1">Belongs to the carbohydrate kinase PfkB family.</text>
</comment>
<reference evidence="12" key="1">
    <citation type="submission" date="2016-10" db="EMBL/GenBank/DDBJ databases">
        <authorList>
            <person name="Varghese N."/>
            <person name="Submissions S."/>
        </authorList>
    </citation>
    <scope>NUCLEOTIDE SEQUENCE [LARGE SCALE GENOMIC DNA]</scope>
    <source>
        <strain evidence="12">DSM 22427</strain>
    </source>
</reference>
<dbReference type="NCBIfam" id="TIGR03828">
    <property type="entry name" value="pfkB"/>
    <property type="match status" value="1"/>
</dbReference>
<feature type="domain" description="Carbohydrate kinase PfkB" evidence="10">
    <location>
        <begin position="7"/>
        <end position="285"/>
    </location>
</feature>
<dbReference type="PANTHER" id="PTHR46566:SF2">
    <property type="entry name" value="ATP-DEPENDENT 6-PHOSPHOFRUCTOKINASE ISOZYME 2"/>
    <property type="match status" value="1"/>
</dbReference>
<evidence type="ECO:0000313" key="11">
    <source>
        <dbReference type="EMBL" id="SFS55415.1"/>
    </source>
</evidence>
<evidence type="ECO:0000313" key="12">
    <source>
        <dbReference type="Proteomes" id="UP000199199"/>
    </source>
</evidence>
<keyword evidence="5" id="KW-0547">Nucleotide-binding</keyword>
<dbReference type="PIRSF" id="PIRSF000535">
    <property type="entry name" value="1PFK/6PFK/LacC"/>
    <property type="match status" value="1"/>
</dbReference>
<evidence type="ECO:0000256" key="5">
    <source>
        <dbReference type="ARBA" id="ARBA00022741"/>
    </source>
</evidence>
<proteinExistence type="inferred from homology"/>
<dbReference type="GO" id="GO:0008662">
    <property type="term" value="F:1-phosphofructokinase activity"/>
    <property type="evidence" value="ECO:0007669"/>
    <property type="project" value="UniProtKB-EC"/>
</dbReference>
<comment type="catalytic activity">
    <reaction evidence="9">
        <text>beta-D-fructose 1-phosphate + ATP = beta-D-fructose 1,6-bisphosphate + ADP + H(+)</text>
        <dbReference type="Rhea" id="RHEA:14213"/>
        <dbReference type="ChEBI" id="CHEBI:15378"/>
        <dbReference type="ChEBI" id="CHEBI:30616"/>
        <dbReference type="ChEBI" id="CHEBI:32966"/>
        <dbReference type="ChEBI" id="CHEBI:138881"/>
        <dbReference type="ChEBI" id="CHEBI:456216"/>
        <dbReference type="EC" id="2.7.1.56"/>
    </reaction>
</comment>
<name>A0A1I6QSI0_9EURY</name>
<dbReference type="InterPro" id="IPR017583">
    <property type="entry name" value="Tagatose/fructose_Pkinase"/>
</dbReference>
<keyword evidence="4" id="KW-0808">Transferase</keyword>
<evidence type="ECO:0000256" key="3">
    <source>
        <dbReference type="ARBA" id="ARBA00013596"/>
    </source>
</evidence>
<evidence type="ECO:0000256" key="7">
    <source>
        <dbReference type="ARBA" id="ARBA00022840"/>
    </source>
</evidence>
<dbReference type="Proteomes" id="UP000199199">
    <property type="component" value="Unassembled WGS sequence"/>
</dbReference>
<dbReference type="InterPro" id="IPR054902">
    <property type="entry name" value="pfkB_Halo"/>
</dbReference>
<protein>
    <recommendedName>
        <fullName evidence="3">1-phosphofructokinase</fullName>
        <ecNumber evidence="2">2.7.1.56</ecNumber>
    </recommendedName>
    <alternativeName>
        <fullName evidence="8">Fructose 1-phosphate kinase</fullName>
    </alternativeName>
</protein>
<sequence length="307" mass="32190">MILTVTLNPAVDHTLTVDDFPEADRVARANAARVDPGGKGINVSKYLAELETETVATGVVGDFLGRFVRDRLSAGEIEGDFVEIDGRTRLNTTILTDDAEFKINHDGPRVSADAIDELLETIERNAPDTVVVGGSLPPGLGPDAIDRIARASDWETVVDVGGSILEALEASYALCKPNREELATATGRPVNSLEDCYDAVETLRRMGYDRVIASLGADGAIMSTPEERIHAGALETEVVDTVGAGDSLLAGVLAALDGGATDREALRTGVAVASRVVSVPGTDIPPLDELAGTTDRVAVSASADRSR</sequence>
<dbReference type="RefSeq" id="WP_092903141.1">
    <property type="nucleotide sequence ID" value="NZ_FOZS01000001.1"/>
</dbReference>
<dbReference type="NCBIfam" id="NF041320">
    <property type="entry name" value="pfkB_Halo"/>
    <property type="match status" value="1"/>
</dbReference>
<organism evidence="11 12">
    <name type="scientific">Halostagnicola kamekurae</name>
    <dbReference type="NCBI Taxonomy" id="619731"/>
    <lineage>
        <taxon>Archaea</taxon>
        <taxon>Methanobacteriati</taxon>
        <taxon>Methanobacteriota</taxon>
        <taxon>Stenosarchaea group</taxon>
        <taxon>Halobacteria</taxon>
        <taxon>Halobacteriales</taxon>
        <taxon>Natrialbaceae</taxon>
        <taxon>Halostagnicola</taxon>
    </lineage>
</organism>
<dbReference type="NCBIfam" id="TIGR03168">
    <property type="entry name" value="1-PFK"/>
    <property type="match status" value="1"/>
</dbReference>
<dbReference type="CDD" id="cd01164">
    <property type="entry name" value="FruK_PfkB_like"/>
    <property type="match status" value="1"/>
</dbReference>
<evidence type="ECO:0000256" key="8">
    <source>
        <dbReference type="ARBA" id="ARBA00032802"/>
    </source>
</evidence>
<dbReference type="PANTHER" id="PTHR46566">
    <property type="entry name" value="1-PHOSPHOFRUCTOKINASE-RELATED"/>
    <property type="match status" value="1"/>
</dbReference>
<evidence type="ECO:0000256" key="6">
    <source>
        <dbReference type="ARBA" id="ARBA00022777"/>
    </source>
</evidence>
<dbReference type="GO" id="GO:0005524">
    <property type="term" value="F:ATP binding"/>
    <property type="evidence" value="ECO:0007669"/>
    <property type="project" value="UniProtKB-KW"/>
</dbReference>
<keyword evidence="7" id="KW-0067">ATP-binding</keyword>